<evidence type="ECO:0000313" key="3">
    <source>
        <dbReference type="Proteomes" id="UP001159405"/>
    </source>
</evidence>
<comment type="caution">
    <text evidence="2">The sequence shown here is derived from an EMBL/GenBank/DDBJ whole genome shotgun (WGS) entry which is preliminary data.</text>
</comment>
<keyword evidence="3" id="KW-1185">Reference proteome</keyword>
<name>A0ABN8N151_9CNID</name>
<dbReference type="EMBL" id="CALNXK010000006">
    <property type="protein sequence ID" value="CAH3037856.1"/>
    <property type="molecule type" value="Genomic_DNA"/>
</dbReference>
<gene>
    <name evidence="2" type="ORF">PLOB_00039501</name>
</gene>
<keyword evidence="1" id="KW-0175">Coiled coil</keyword>
<sequence>MASREILEDVIERLTVQLKLTKATLKSTSEEFQQTQKNLETLDKEHKRVIHEIGELKKPESELIKERDEAKESARKALESLSEFENKRYVKPSAVATRVKPEKFSGSGNDTDFQAFLDQFEACARMNGWKEEEKAKQLILCLKEKTRVVIALTHVWWRLFARKSACVRFPKPLKLRSKRDEERWEKVC</sequence>
<feature type="coiled-coil region" evidence="1">
    <location>
        <begin position="11"/>
        <end position="87"/>
    </location>
</feature>
<reference evidence="2 3" key="1">
    <citation type="submission" date="2022-05" db="EMBL/GenBank/DDBJ databases">
        <authorList>
            <consortium name="Genoscope - CEA"/>
            <person name="William W."/>
        </authorList>
    </citation>
    <scope>NUCLEOTIDE SEQUENCE [LARGE SCALE GENOMIC DNA]</scope>
</reference>
<protein>
    <submittedName>
        <fullName evidence="2">Uncharacterized protein</fullName>
    </submittedName>
</protein>
<evidence type="ECO:0000256" key="1">
    <source>
        <dbReference type="SAM" id="Coils"/>
    </source>
</evidence>
<dbReference type="Proteomes" id="UP001159405">
    <property type="component" value="Unassembled WGS sequence"/>
</dbReference>
<proteinExistence type="predicted"/>
<accession>A0ABN8N151</accession>
<organism evidence="2 3">
    <name type="scientific">Porites lobata</name>
    <dbReference type="NCBI Taxonomy" id="104759"/>
    <lineage>
        <taxon>Eukaryota</taxon>
        <taxon>Metazoa</taxon>
        <taxon>Cnidaria</taxon>
        <taxon>Anthozoa</taxon>
        <taxon>Hexacorallia</taxon>
        <taxon>Scleractinia</taxon>
        <taxon>Fungiina</taxon>
        <taxon>Poritidae</taxon>
        <taxon>Porites</taxon>
    </lineage>
</organism>
<evidence type="ECO:0000313" key="2">
    <source>
        <dbReference type="EMBL" id="CAH3037856.1"/>
    </source>
</evidence>